<dbReference type="GO" id="GO:0006884">
    <property type="term" value="P:cell volume homeostasis"/>
    <property type="evidence" value="ECO:0007669"/>
    <property type="project" value="TreeGrafter"/>
</dbReference>
<feature type="transmembrane region" description="Helical" evidence="9">
    <location>
        <begin position="555"/>
        <end position="572"/>
    </location>
</feature>
<evidence type="ECO:0000256" key="4">
    <source>
        <dbReference type="ARBA" id="ARBA00022448"/>
    </source>
</evidence>
<accession>A0A915AB70</accession>
<feature type="transmembrane region" description="Helical" evidence="9">
    <location>
        <begin position="407"/>
        <end position="432"/>
    </location>
</feature>
<evidence type="ECO:0000256" key="9">
    <source>
        <dbReference type="SAM" id="Phobius"/>
    </source>
</evidence>
<feature type="transmembrane region" description="Helical" evidence="9">
    <location>
        <begin position="202"/>
        <end position="228"/>
    </location>
</feature>
<evidence type="ECO:0000313" key="12">
    <source>
        <dbReference type="Proteomes" id="UP000887569"/>
    </source>
</evidence>
<dbReference type="InterPro" id="IPR004842">
    <property type="entry name" value="SLC12A_fam"/>
</dbReference>
<dbReference type="GO" id="GO:0008511">
    <property type="term" value="F:sodium:potassium:chloride symporter activity"/>
    <property type="evidence" value="ECO:0007669"/>
    <property type="project" value="TreeGrafter"/>
</dbReference>
<feature type="compositionally biased region" description="Polar residues" evidence="8">
    <location>
        <begin position="23"/>
        <end position="37"/>
    </location>
</feature>
<dbReference type="FunFam" id="1.20.1740.10:FF:000013">
    <property type="entry name" value="Solute carrier family 12 member"/>
    <property type="match status" value="1"/>
</dbReference>
<feature type="transmembrane region" description="Helical" evidence="9">
    <location>
        <begin position="593"/>
        <end position="626"/>
    </location>
</feature>
<dbReference type="PANTHER" id="PTHR11827:SF103">
    <property type="entry name" value="SODIUM CHLORIDE COTRANSPORTER 69, ISOFORM E"/>
    <property type="match status" value="1"/>
</dbReference>
<dbReference type="PANTHER" id="PTHR11827">
    <property type="entry name" value="SOLUTE CARRIER FAMILY 12, CATION COTRANSPORTERS"/>
    <property type="match status" value="1"/>
</dbReference>
<evidence type="ECO:0000259" key="11">
    <source>
        <dbReference type="Pfam" id="PF03522"/>
    </source>
</evidence>
<dbReference type="GO" id="GO:0016020">
    <property type="term" value="C:membrane"/>
    <property type="evidence" value="ECO:0007669"/>
    <property type="project" value="UniProtKB-SubCell"/>
</dbReference>
<dbReference type="GO" id="GO:0055064">
    <property type="term" value="P:chloride ion homeostasis"/>
    <property type="evidence" value="ECO:0007669"/>
    <property type="project" value="TreeGrafter"/>
</dbReference>
<dbReference type="Pfam" id="PF03522">
    <property type="entry name" value="SLC12"/>
    <property type="match status" value="1"/>
</dbReference>
<feature type="transmembrane region" description="Helical" evidence="9">
    <location>
        <begin position="170"/>
        <end position="190"/>
    </location>
</feature>
<dbReference type="WBParaSite" id="PgR004_g106_t03">
    <property type="protein sequence ID" value="PgR004_g106_t03"/>
    <property type="gene ID" value="PgR004_g106"/>
</dbReference>
<name>A0A915AB70_PARUN</name>
<evidence type="ECO:0000256" key="3">
    <source>
        <dbReference type="ARBA" id="ARBA00019359"/>
    </source>
</evidence>
<dbReference type="InterPro" id="IPR004841">
    <property type="entry name" value="AA-permease/SLC12A_dom"/>
</dbReference>
<dbReference type="GO" id="GO:0055075">
    <property type="term" value="P:potassium ion homeostasis"/>
    <property type="evidence" value="ECO:0007669"/>
    <property type="project" value="TreeGrafter"/>
</dbReference>
<keyword evidence="4" id="KW-0813">Transport</keyword>
<dbReference type="GO" id="GO:1990573">
    <property type="term" value="P:potassium ion import across plasma membrane"/>
    <property type="evidence" value="ECO:0007669"/>
    <property type="project" value="TreeGrafter"/>
</dbReference>
<comment type="subcellular location">
    <subcellularLocation>
        <location evidence="1">Membrane</location>
        <topology evidence="1">Multi-pass membrane protein</topology>
    </subcellularLocation>
</comment>
<dbReference type="Proteomes" id="UP000887569">
    <property type="component" value="Unplaced"/>
</dbReference>
<proteinExistence type="inferred from homology"/>
<evidence type="ECO:0000313" key="13">
    <source>
        <dbReference type="WBParaSite" id="PgR004_g106_t03"/>
    </source>
</evidence>
<feature type="transmembrane region" description="Helical" evidence="9">
    <location>
        <begin position="476"/>
        <end position="498"/>
    </location>
</feature>
<feature type="compositionally biased region" description="Polar residues" evidence="8">
    <location>
        <begin position="1"/>
        <end position="14"/>
    </location>
</feature>
<feature type="transmembrane region" description="Helical" evidence="9">
    <location>
        <begin position="249"/>
        <end position="270"/>
    </location>
</feature>
<keyword evidence="7 9" id="KW-0472">Membrane</keyword>
<evidence type="ECO:0000259" key="10">
    <source>
        <dbReference type="Pfam" id="PF00324"/>
    </source>
</evidence>
<feature type="transmembrane region" description="Helical" evidence="9">
    <location>
        <begin position="296"/>
        <end position="314"/>
    </location>
</feature>
<dbReference type="AlphaFoldDB" id="A0A915AB70"/>
<evidence type="ECO:0000256" key="8">
    <source>
        <dbReference type="SAM" id="MobiDB-lite"/>
    </source>
</evidence>
<reference evidence="13" key="1">
    <citation type="submission" date="2022-11" db="UniProtKB">
        <authorList>
            <consortium name="WormBaseParasite"/>
        </authorList>
    </citation>
    <scope>IDENTIFICATION</scope>
</reference>
<feature type="region of interest" description="Disordered" evidence="8">
    <location>
        <begin position="78"/>
        <end position="97"/>
    </location>
</feature>
<evidence type="ECO:0000256" key="2">
    <source>
        <dbReference type="ARBA" id="ARBA00010593"/>
    </source>
</evidence>
<protein>
    <recommendedName>
        <fullName evidence="3">Solute carrier family 12 member 9</fullName>
    </recommendedName>
</protein>
<comment type="similarity">
    <text evidence="2">Belongs to the SLC12A transporter family.</text>
</comment>
<keyword evidence="12" id="KW-1185">Reference proteome</keyword>
<feature type="domain" description="SLC12A transporter C-terminal" evidence="11">
    <location>
        <begin position="679"/>
        <end position="1132"/>
    </location>
</feature>
<dbReference type="Gene3D" id="1.20.1740.10">
    <property type="entry name" value="Amino acid/polyamine transporter I"/>
    <property type="match status" value="1"/>
</dbReference>
<dbReference type="GO" id="GO:0055078">
    <property type="term" value="P:sodium ion homeostasis"/>
    <property type="evidence" value="ECO:0007669"/>
    <property type="project" value="TreeGrafter"/>
</dbReference>
<feature type="transmembrane region" description="Helical" evidence="9">
    <location>
        <begin position="374"/>
        <end position="395"/>
    </location>
</feature>
<dbReference type="InterPro" id="IPR018491">
    <property type="entry name" value="SLC12_C"/>
</dbReference>
<evidence type="ECO:0000256" key="5">
    <source>
        <dbReference type="ARBA" id="ARBA00022692"/>
    </source>
</evidence>
<keyword evidence="5 9" id="KW-0812">Transmembrane</keyword>
<keyword evidence="6 9" id="KW-1133">Transmembrane helix</keyword>
<evidence type="ECO:0000256" key="1">
    <source>
        <dbReference type="ARBA" id="ARBA00004141"/>
    </source>
</evidence>
<feature type="transmembrane region" description="Helical" evidence="9">
    <location>
        <begin position="321"/>
        <end position="342"/>
    </location>
</feature>
<feature type="transmembrane region" description="Helical" evidence="9">
    <location>
        <begin position="532"/>
        <end position="549"/>
    </location>
</feature>
<feature type="domain" description="Amino acid permease/ SLC12A" evidence="10">
    <location>
        <begin position="182"/>
        <end position="670"/>
    </location>
</feature>
<evidence type="ECO:0000256" key="7">
    <source>
        <dbReference type="ARBA" id="ARBA00023136"/>
    </source>
</evidence>
<sequence length="1132" mass="126763">VRMMDNASTHTAETSDFAESANGEASSDGTYSGNADTLTRFQSMPSLSVASNAESHQDCHRPAKEGFKHVMFSVPSDNQLDSLSEGHNDSEQVTLERPPTMDNYRLTIQNLRSSRQPIRPSMIELMHGAREAARAQKEMEIRRSKNLRPVDDSYDYDRFRPRLIPEEKKIDFFQGVFIPVFTNIVGSLLYLRNGWVAGQAGIIAGLAVVLLSTLVCVVTAVSICGISSNGITKKGGLYYLVSRSLGPEFGGSIGAIFALANAMMASLYVVSVAETIADLMGENDYGLLTDSKINDIRVFGVVICLMLMLITFAGPDIEQSFTLFMFSLYFLSFFNWCLGSLIPPDDEQRLRGMTGYSLATISQNLMPAWRGENFISVFAVFFPGMTGLMAGTMFINSLRDPARDVPLGMFTSIGVCSLFNLIAVFISGATMLRDVSGLSLPVYDNITHNWTAYPCAANFSCKYGLMNFFQVAELEAAWGPLIIAGIFAMSLSSTMTNLDNGPQIFQAICKDQLFPFVKYFSKEYDLNIPQRAYIFFAIITMGIILIGDLNVINGLVSNLFLAVYASVNYACFDASFAKSPGFRPSFRFYNMWLSLASSALCITVMFIISWVFALIIFAFFFLVFVYMNHRHVEVNWGSSIQANTYRIALTSLLKLSNVEEHVKNYRPQILLMTGNPAARSTLLDFAYSITKDNSLLIAAHVVPYAPCERLFAIVRRLDVQITAWLLANKIKAFYLPFANENVRSGAQHLLQIAGLGKLRPNILMLGFKSNWNRRGVDGLQATLDYVGIIKDAFENNFGVGILRNGNEGFDLSETLLELNVCDITALKHHNSESANGSLKERDNVSFSDKEHINDETSFNDSIDSRRFNREDADFIDVDSGCHVDLVKTNTVYRRTTKFFADSVVFNSEKTRSDEDLKSSLSKKRGFKTGILTEKQKKLAIQMNRFHRKVKNGVIDVWWLYDDGGVTLLIPHLLRLPKAYLEGAKLRVFTQASSEACTQADERNMAAMLSKFRIEYADVRIIPDISRPPSTATIRDFEEIIELMRAKQNDSRLGLITDFDLSSQKCRTFRQLRTKELLQQHSSNADLIVITLPVPRVEINSCLYMAWLDLMTRDLPPVLMVRGNQSSVLTFYS</sequence>
<dbReference type="Pfam" id="PF00324">
    <property type="entry name" value="AA_permease"/>
    <property type="match status" value="1"/>
</dbReference>
<organism evidence="12 13">
    <name type="scientific">Parascaris univalens</name>
    <name type="common">Nematode worm</name>
    <dbReference type="NCBI Taxonomy" id="6257"/>
    <lineage>
        <taxon>Eukaryota</taxon>
        <taxon>Metazoa</taxon>
        <taxon>Ecdysozoa</taxon>
        <taxon>Nematoda</taxon>
        <taxon>Chromadorea</taxon>
        <taxon>Rhabditida</taxon>
        <taxon>Spirurina</taxon>
        <taxon>Ascaridomorpha</taxon>
        <taxon>Ascaridoidea</taxon>
        <taxon>Ascarididae</taxon>
        <taxon>Parascaris</taxon>
    </lineage>
</organism>
<feature type="region of interest" description="Disordered" evidence="8">
    <location>
        <begin position="1"/>
        <end position="37"/>
    </location>
</feature>
<evidence type="ECO:0000256" key="6">
    <source>
        <dbReference type="ARBA" id="ARBA00022989"/>
    </source>
</evidence>